<dbReference type="GO" id="GO:0005737">
    <property type="term" value="C:cytoplasm"/>
    <property type="evidence" value="ECO:0007669"/>
    <property type="project" value="TreeGrafter"/>
</dbReference>
<dbReference type="Gene3D" id="3.30.9.10">
    <property type="entry name" value="D-Amino Acid Oxidase, subunit A, domain 2"/>
    <property type="match status" value="1"/>
</dbReference>
<keyword evidence="3" id="KW-1185">Reference proteome</keyword>
<dbReference type="AlphaFoldDB" id="A0A9W9RM97"/>
<comment type="caution">
    <text evidence="2">The sequence shown here is derived from an EMBL/GenBank/DDBJ whole genome shotgun (WGS) entry which is preliminary data.</text>
</comment>
<organism evidence="2 3">
    <name type="scientific">Penicillium brevicompactum</name>
    <dbReference type="NCBI Taxonomy" id="5074"/>
    <lineage>
        <taxon>Eukaryota</taxon>
        <taxon>Fungi</taxon>
        <taxon>Dikarya</taxon>
        <taxon>Ascomycota</taxon>
        <taxon>Pezizomycotina</taxon>
        <taxon>Eurotiomycetes</taxon>
        <taxon>Eurotiomycetidae</taxon>
        <taxon>Eurotiales</taxon>
        <taxon>Aspergillaceae</taxon>
        <taxon>Penicillium</taxon>
    </lineage>
</organism>
<dbReference type="InterPro" id="IPR006076">
    <property type="entry name" value="FAD-dep_OxRdtase"/>
</dbReference>
<dbReference type="SUPFAM" id="SSF51905">
    <property type="entry name" value="FAD/NAD(P)-binding domain"/>
    <property type="match status" value="1"/>
</dbReference>
<dbReference type="Gene3D" id="3.50.50.60">
    <property type="entry name" value="FAD/NAD(P)-binding domain"/>
    <property type="match status" value="1"/>
</dbReference>
<feature type="domain" description="FAD dependent oxidoreductase" evidence="1">
    <location>
        <begin position="56"/>
        <end position="459"/>
    </location>
</feature>
<accession>A0A9W9RM97</accession>
<evidence type="ECO:0000259" key="1">
    <source>
        <dbReference type="Pfam" id="PF01266"/>
    </source>
</evidence>
<name>A0A9W9RM97_PENBR</name>
<dbReference type="PANTHER" id="PTHR13847">
    <property type="entry name" value="SARCOSINE DEHYDROGENASE-RELATED"/>
    <property type="match status" value="1"/>
</dbReference>
<dbReference type="EMBL" id="JAPZBR010000002">
    <property type="protein sequence ID" value="KAJ5361859.1"/>
    <property type="molecule type" value="Genomic_DNA"/>
</dbReference>
<dbReference type="InterPro" id="IPR036188">
    <property type="entry name" value="FAD/NAD-bd_sf"/>
</dbReference>
<sequence length="509" mass="56644">MAVPRSVSQEVIDAIYDAVTRDPKLPNADPTTSAWQLPPHPTISNIQSSALPQVTDYVVIGSGITGCSVTQGILDEDPRAHVTVLEARTFVSGATGRNGGQLVSPVGRTFTEMVERFGKENALQMTQFSLMNVHQVREMVRNADPQLHAESEMRDVRKIMAVTDKQSWQQAEASLGAFCEAFPDKKEYHRVLSGYDLLKKHNVKGAIGAFDHEAGALSPYRLFSGIFHRLLEIHVDRLSLQSMTPVIGIDHENSAEHSRETSKAYPYIVTTPRGRIRARHVVHCTNAFTAHLLPALRGHVYPFRGTMSVQSMGPEFENKGNSFSWSSIEQTSLDPFTNLYKSGLMYLQQHTRTGHIWVGTETANILDVLTADDSQISPDARKYLQTFLPSYFEQAGVSQPQLKEIWTGIQGHTSDGLPMVGLLPECLTTRKGNGEWICGAYNGYGMDKAWLSGKAVVEMIMGKEVPTWFPQCFLIDEARFINQMNTQHILDKFKLLSQNVPEPTVKASL</sequence>
<proteinExistence type="predicted"/>
<protein>
    <submittedName>
        <fullName evidence="2">DAO-domain-containing protein</fullName>
    </submittedName>
</protein>
<dbReference type="Proteomes" id="UP001148299">
    <property type="component" value="Unassembled WGS sequence"/>
</dbReference>
<dbReference type="Pfam" id="PF01266">
    <property type="entry name" value="DAO"/>
    <property type="match status" value="1"/>
</dbReference>
<evidence type="ECO:0000313" key="2">
    <source>
        <dbReference type="EMBL" id="KAJ5361859.1"/>
    </source>
</evidence>
<gene>
    <name evidence="2" type="ORF">N7541_002703</name>
</gene>
<dbReference type="PANTHER" id="PTHR13847:SF213">
    <property type="entry name" value="DEPENDENT OXIDOREDUCTASE, PUTATIVE-RELATED"/>
    <property type="match status" value="1"/>
</dbReference>
<reference evidence="2" key="1">
    <citation type="submission" date="2022-12" db="EMBL/GenBank/DDBJ databases">
        <authorList>
            <person name="Petersen C."/>
        </authorList>
    </citation>
    <scope>NUCLEOTIDE SEQUENCE</scope>
    <source>
        <strain evidence="2">IBT 35675</strain>
    </source>
</reference>
<reference evidence="2" key="2">
    <citation type="journal article" date="2023" name="IMA Fungus">
        <title>Comparative genomic study of the Penicillium genus elucidates a diverse pangenome and 15 lateral gene transfer events.</title>
        <authorList>
            <person name="Petersen C."/>
            <person name="Sorensen T."/>
            <person name="Nielsen M.R."/>
            <person name="Sondergaard T.E."/>
            <person name="Sorensen J.L."/>
            <person name="Fitzpatrick D.A."/>
            <person name="Frisvad J.C."/>
            <person name="Nielsen K.L."/>
        </authorList>
    </citation>
    <scope>NUCLEOTIDE SEQUENCE</scope>
    <source>
        <strain evidence="2">IBT 35675</strain>
    </source>
</reference>
<evidence type="ECO:0000313" key="3">
    <source>
        <dbReference type="Proteomes" id="UP001148299"/>
    </source>
</evidence>